<organism evidence="3 4">
    <name type="scientific">Pseudomonas fluorescens</name>
    <dbReference type="NCBI Taxonomy" id="294"/>
    <lineage>
        <taxon>Bacteria</taxon>
        <taxon>Pseudomonadati</taxon>
        <taxon>Pseudomonadota</taxon>
        <taxon>Gammaproteobacteria</taxon>
        <taxon>Pseudomonadales</taxon>
        <taxon>Pseudomonadaceae</taxon>
        <taxon>Pseudomonas</taxon>
    </lineage>
</organism>
<gene>
    <name evidence="3" type="ORF">PS833_03804</name>
</gene>
<dbReference type="AlphaFoldDB" id="A0A5E7U479"/>
<dbReference type="Proteomes" id="UP000409037">
    <property type="component" value="Unassembled WGS sequence"/>
</dbReference>
<evidence type="ECO:0000313" key="3">
    <source>
        <dbReference type="EMBL" id="VVO15791.1"/>
    </source>
</evidence>
<keyword evidence="2" id="KW-1133">Transmembrane helix</keyword>
<evidence type="ECO:0000313" key="4">
    <source>
        <dbReference type="Proteomes" id="UP000409037"/>
    </source>
</evidence>
<protein>
    <recommendedName>
        <fullName evidence="5">Transposase IS4-like domain-containing protein</fullName>
    </recommendedName>
</protein>
<feature type="transmembrane region" description="Helical" evidence="2">
    <location>
        <begin position="149"/>
        <end position="172"/>
    </location>
</feature>
<proteinExistence type="predicted"/>
<evidence type="ECO:0000256" key="1">
    <source>
        <dbReference type="SAM" id="MobiDB-lite"/>
    </source>
</evidence>
<keyword evidence="2" id="KW-0812">Transmembrane</keyword>
<feature type="compositionally biased region" description="Polar residues" evidence="1">
    <location>
        <begin position="101"/>
        <end position="118"/>
    </location>
</feature>
<accession>A0A5E7U479</accession>
<name>A0A5E7U479_PSEFL</name>
<evidence type="ECO:0000256" key="2">
    <source>
        <dbReference type="SAM" id="Phobius"/>
    </source>
</evidence>
<sequence>MDVEPTLAHRTAEVESTKTMIDRVEARFDIKPERLIGDTAYGTAPMLAWMVGGKDIEPHVPVWDKPSARTTVSRATISTGMKRLRNTAARPVTYYAANGVPSRTSVRTSQKPAPSSSDQTDRLRDNDHEALVKQFNDSVVSSKLDYDRLWGMLMLLLTSLGAAVVVLSGWALKSVFSKTDTQVAGNGPTR</sequence>
<dbReference type="EMBL" id="CABVHU010000009">
    <property type="protein sequence ID" value="VVO15791.1"/>
    <property type="molecule type" value="Genomic_DNA"/>
</dbReference>
<feature type="region of interest" description="Disordered" evidence="1">
    <location>
        <begin position="100"/>
        <end position="124"/>
    </location>
</feature>
<keyword evidence="2" id="KW-0472">Membrane</keyword>
<evidence type="ECO:0008006" key="5">
    <source>
        <dbReference type="Google" id="ProtNLM"/>
    </source>
</evidence>
<reference evidence="3 4" key="1">
    <citation type="submission" date="2019-09" db="EMBL/GenBank/DDBJ databases">
        <authorList>
            <person name="Chandra G."/>
            <person name="Truman W A."/>
        </authorList>
    </citation>
    <scope>NUCLEOTIDE SEQUENCE [LARGE SCALE GENOMIC DNA]</scope>
    <source>
        <strain evidence="3">PS833</strain>
    </source>
</reference>